<dbReference type="PROSITE" id="PS00061">
    <property type="entry name" value="ADH_SHORT"/>
    <property type="match status" value="1"/>
</dbReference>
<keyword evidence="1" id="KW-0560">Oxidoreductase</keyword>
<proteinExistence type="predicted"/>
<evidence type="ECO:0000313" key="3">
    <source>
        <dbReference type="WBParaSite" id="Pan_g7785.t1"/>
    </source>
</evidence>
<dbReference type="Proteomes" id="UP000492821">
    <property type="component" value="Unassembled WGS sequence"/>
</dbReference>
<name>A0A7E5A0S6_PANRE</name>
<dbReference type="PRINTS" id="PR00081">
    <property type="entry name" value="GDHRDH"/>
</dbReference>
<sequence>MLLGIILLVFYLILVFLLYYAARYIWELIPVSDLASKAVFISGADSGFGRLLALKCAKNGITVFAGCYSENSEESLIAESKDLPGKVLPIPLDITSDESVKNAANLVKSKLRPGQTLWALVNNAGHFTSYGPDAWTPIDKYKFSLDVNAFGHVRCVHAFLPLLKQSKGRIVTASSIAGRVALPCVAPYAMAKFAVEAYMDAIRQELKPYGITCCMLEPGAFNTPFIEKQKMKNLVYSVWDKLDDDVKEAYGEDYKNDFVKRNESLGVNASERFDFVVDSYYHAITARFPRYRYRCGWDSLLIYIPMTYLPTELQDRLAAWLIGDTDLPAELTKGDLIEKAKVQ</sequence>
<dbReference type="AlphaFoldDB" id="A0A7E5A0S6"/>
<dbReference type="PANTHER" id="PTHR43313">
    <property type="entry name" value="SHORT-CHAIN DEHYDROGENASE/REDUCTASE FAMILY 9C"/>
    <property type="match status" value="1"/>
</dbReference>
<keyword evidence="2" id="KW-1185">Reference proteome</keyword>
<dbReference type="InterPro" id="IPR002347">
    <property type="entry name" value="SDR_fam"/>
</dbReference>
<dbReference type="Gene3D" id="3.40.50.720">
    <property type="entry name" value="NAD(P)-binding Rossmann-like Domain"/>
    <property type="match status" value="1"/>
</dbReference>
<reference evidence="3" key="2">
    <citation type="submission" date="2020-10" db="UniProtKB">
        <authorList>
            <consortium name="WormBaseParasite"/>
        </authorList>
    </citation>
    <scope>IDENTIFICATION</scope>
</reference>
<dbReference type="InterPro" id="IPR020904">
    <property type="entry name" value="Sc_DH/Rdtase_CS"/>
</dbReference>
<dbReference type="Pfam" id="PF00106">
    <property type="entry name" value="adh_short"/>
    <property type="match status" value="1"/>
</dbReference>
<accession>A0A7E5A0S6</accession>
<dbReference type="GO" id="GO:0016491">
    <property type="term" value="F:oxidoreductase activity"/>
    <property type="evidence" value="ECO:0007669"/>
    <property type="project" value="UniProtKB-KW"/>
</dbReference>
<organism evidence="2 3">
    <name type="scientific">Panagrellus redivivus</name>
    <name type="common">Microworm</name>
    <dbReference type="NCBI Taxonomy" id="6233"/>
    <lineage>
        <taxon>Eukaryota</taxon>
        <taxon>Metazoa</taxon>
        <taxon>Ecdysozoa</taxon>
        <taxon>Nematoda</taxon>
        <taxon>Chromadorea</taxon>
        <taxon>Rhabditida</taxon>
        <taxon>Tylenchina</taxon>
        <taxon>Panagrolaimomorpha</taxon>
        <taxon>Panagrolaimoidea</taxon>
        <taxon>Panagrolaimidae</taxon>
        <taxon>Panagrellus</taxon>
    </lineage>
</organism>
<dbReference type="InterPro" id="IPR036291">
    <property type="entry name" value="NAD(P)-bd_dom_sf"/>
</dbReference>
<dbReference type="WBParaSite" id="Pan_g7785.t1">
    <property type="protein sequence ID" value="Pan_g7785.t1"/>
    <property type="gene ID" value="Pan_g7785"/>
</dbReference>
<reference evidence="2" key="1">
    <citation type="journal article" date="2013" name="Genetics">
        <title>The draft genome and transcriptome of Panagrellus redivivus are shaped by the harsh demands of a free-living lifestyle.</title>
        <authorList>
            <person name="Srinivasan J."/>
            <person name="Dillman A.R."/>
            <person name="Macchietto M.G."/>
            <person name="Heikkinen L."/>
            <person name="Lakso M."/>
            <person name="Fracchia K.M."/>
            <person name="Antoshechkin I."/>
            <person name="Mortazavi A."/>
            <person name="Wong G."/>
            <person name="Sternberg P.W."/>
        </authorList>
    </citation>
    <scope>NUCLEOTIDE SEQUENCE [LARGE SCALE GENOMIC DNA]</scope>
    <source>
        <strain evidence="2">MT8872</strain>
    </source>
</reference>
<evidence type="ECO:0000313" key="2">
    <source>
        <dbReference type="Proteomes" id="UP000492821"/>
    </source>
</evidence>
<dbReference type="PANTHER" id="PTHR43313:SF34">
    <property type="entry name" value="RETINOL DEHYDROGENASE 7"/>
    <property type="match status" value="1"/>
</dbReference>
<evidence type="ECO:0000256" key="1">
    <source>
        <dbReference type="ARBA" id="ARBA00023002"/>
    </source>
</evidence>
<dbReference type="SUPFAM" id="SSF51735">
    <property type="entry name" value="NAD(P)-binding Rossmann-fold domains"/>
    <property type="match status" value="1"/>
</dbReference>
<dbReference type="GO" id="GO:0008202">
    <property type="term" value="P:steroid metabolic process"/>
    <property type="evidence" value="ECO:0007669"/>
    <property type="project" value="TreeGrafter"/>
</dbReference>
<protein>
    <submittedName>
        <fullName evidence="3">17-beta-hydroxysteroid dehydrogenase type 6</fullName>
    </submittedName>
</protein>